<proteinExistence type="predicted"/>
<feature type="domain" description="Peptidase C-terminal archaeal/bacterial" evidence="1">
    <location>
        <begin position="65"/>
        <end position="130"/>
    </location>
</feature>
<dbReference type="Pfam" id="PF04151">
    <property type="entry name" value="PPC"/>
    <property type="match status" value="1"/>
</dbReference>
<dbReference type="Gene3D" id="2.60.120.380">
    <property type="match status" value="1"/>
</dbReference>
<sequence>MNLTRISVKLSLLVPAFLLSTGGLGLSARQAAAQLYNPIPLDSTEISDTLSKADIPTGVGGFAKDYVINLEAGDQITIDAISEEFDTLVTLMDANGLIVNENDDGPDGSTNSLLFARINESGKYTVRVRSYAGDGEGPFSVKLARLRPI</sequence>
<dbReference type="InterPro" id="IPR007280">
    <property type="entry name" value="Peptidase_C_arc/bac"/>
</dbReference>
<organism evidence="2 3">
    <name type="scientific">Leptolyngbya foveolarum</name>
    <dbReference type="NCBI Taxonomy" id="47253"/>
    <lineage>
        <taxon>Bacteria</taxon>
        <taxon>Bacillati</taxon>
        <taxon>Cyanobacteriota</taxon>
        <taxon>Cyanophyceae</taxon>
        <taxon>Leptolyngbyales</taxon>
        <taxon>Leptolyngbyaceae</taxon>
        <taxon>Leptolyngbya group</taxon>
        <taxon>Leptolyngbya</taxon>
    </lineage>
</organism>
<protein>
    <submittedName>
        <fullName evidence="2">Peptidase</fullName>
    </submittedName>
</protein>
<dbReference type="AlphaFoldDB" id="A0A2W4VY24"/>
<dbReference type="Proteomes" id="UP000249354">
    <property type="component" value="Unassembled WGS sequence"/>
</dbReference>
<evidence type="ECO:0000313" key="2">
    <source>
        <dbReference type="EMBL" id="PZO11728.1"/>
    </source>
</evidence>
<gene>
    <name evidence="2" type="ORF">DCF25_18875</name>
</gene>
<accession>A0A2W4VY24</accession>
<evidence type="ECO:0000313" key="3">
    <source>
        <dbReference type="Proteomes" id="UP000249354"/>
    </source>
</evidence>
<dbReference type="EMBL" id="QBMC01000172">
    <property type="protein sequence ID" value="PZO11728.1"/>
    <property type="molecule type" value="Genomic_DNA"/>
</dbReference>
<reference evidence="3" key="1">
    <citation type="submission" date="2018-04" db="EMBL/GenBank/DDBJ databases">
        <authorList>
            <person name="Cornet L."/>
        </authorList>
    </citation>
    <scope>NUCLEOTIDE SEQUENCE [LARGE SCALE GENOMIC DNA]</scope>
</reference>
<evidence type="ECO:0000259" key="1">
    <source>
        <dbReference type="Pfam" id="PF04151"/>
    </source>
</evidence>
<name>A0A2W4VY24_9CYAN</name>
<comment type="caution">
    <text evidence="2">The sequence shown here is derived from an EMBL/GenBank/DDBJ whole genome shotgun (WGS) entry which is preliminary data.</text>
</comment>
<reference evidence="2 3" key="2">
    <citation type="submission" date="2018-06" db="EMBL/GenBank/DDBJ databases">
        <title>Metagenomic assembly of (sub)arctic Cyanobacteria and their associated microbiome from non-axenic cultures.</title>
        <authorList>
            <person name="Baurain D."/>
        </authorList>
    </citation>
    <scope>NUCLEOTIDE SEQUENCE [LARGE SCALE GENOMIC DNA]</scope>
    <source>
        <strain evidence="2">ULC129bin1</strain>
    </source>
</reference>